<evidence type="ECO:0000256" key="1">
    <source>
        <dbReference type="ARBA" id="ARBA00000677"/>
    </source>
</evidence>
<dbReference type="InterPro" id="IPR019533">
    <property type="entry name" value="Peptidase_S26"/>
</dbReference>
<keyword evidence="7" id="KW-0472">Membrane</keyword>
<evidence type="ECO:0000313" key="9">
    <source>
        <dbReference type="EMBL" id="GLB46093.1"/>
    </source>
</evidence>
<dbReference type="GO" id="GO:0006465">
    <property type="term" value="P:signal peptide processing"/>
    <property type="evidence" value="ECO:0007669"/>
    <property type="project" value="InterPro"/>
</dbReference>
<dbReference type="GO" id="GO:0005886">
    <property type="term" value="C:plasma membrane"/>
    <property type="evidence" value="ECO:0007669"/>
    <property type="project" value="UniProtKB-SubCell"/>
</dbReference>
<comment type="catalytic activity">
    <reaction evidence="1 7">
        <text>Cleavage of hydrophobic, N-terminal signal or leader sequences from secreted and periplasmic proteins.</text>
        <dbReference type="EC" id="3.4.21.89"/>
    </reaction>
</comment>
<evidence type="ECO:0000259" key="8">
    <source>
        <dbReference type="Pfam" id="PF10502"/>
    </source>
</evidence>
<dbReference type="GO" id="GO:0004252">
    <property type="term" value="F:serine-type endopeptidase activity"/>
    <property type="evidence" value="ECO:0007669"/>
    <property type="project" value="InterPro"/>
</dbReference>
<dbReference type="CDD" id="cd06530">
    <property type="entry name" value="S26_SPase_I"/>
    <property type="match status" value="1"/>
</dbReference>
<dbReference type="EC" id="3.4.21.89" evidence="4 7"/>
<dbReference type="RefSeq" id="WP_286135555.1">
    <property type="nucleotide sequence ID" value="NZ_BRPL01000002.1"/>
</dbReference>
<organism evidence="9 10">
    <name type="scientific">Philodulcilactobacillus myokoensis</name>
    <dbReference type="NCBI Taxonomy" id="2929573"/>
    <lineage>
        <taxon>Bacteria</taxon>
        <taxon>Bacillati</taxon>
        <taxon>Bacillota</taxon>
        <taxon>Bacilli</taxon>
        <taxon>Lactobacillales</taxon>
        <taxon>Lactobacillaceae</taxon>
        <taxon>Philodulcilactobacillus</taxon>
    </lineage>
</organism>
<comment type="caution">
    <text evidence="9">The sequence shown here is derived from an EMBL/GenBank/DDBJ whole genome shotgun (WGS) entry which is preliminary data.</text>
</comment>
<evidence type="ECO:0000256" key="7">
    <source>
        <dbReference type="RuleBase" id="RU362042"/>
    </source>
</evidence>
<feature type="active site" evidence="6">
    <location>
        <position position="93"/>
    </location>
</feature>
<dbReference type="InterPro" id="IPR000223">
    <property type="entry name" value="Pept_S26A_signal_pept_1"/>
</dbReference>
<dbReference type="PRINTS" id="PR00727">
    <property type="entry name" value="LEADERPTASE"/>
</dbReference>
<reference evidence="9" key="2">
    <citation type="journal article" date="2023" name="PLoS ONE">
        <title>Philodulcilactobacillus myokoensis gen. nov., sp. nov., a fructophilic, acidophilic, and agar-phobic lactic acid bacterium isolated from fermented vegetable extracts.</title>
        <authorList>
            <person name="Kouya T."/>
            <person name="Ishiyama Y."/>
            <person name="Ohashi S."/>
            <person name="Kumakubo R."/>
            <person name="Yamazaki T."/>
            <person name="Otaki T."/>
        </authorList>
    </citation>
    <scope>NUCLEOTIDE SEQUENCE</scope>
    <source>
        <strain evidence="9">WR16-4</strain>
    </source>
</reference>
<dbReference type="InterPro" id="IPR036286">
    <property type="entry name" value="LexA/Signal_pep-like_sf"/>
</dbReference>
<dbReference type="Gene3D" id="2.10.109.10">
    <property type="entry name" value="Umud Fragment, subunit A"/>
    <property type="match status" value="1"/>
</dbReference>
<dbReference type="SUPFAM" id="SSF51306">
    <property type="entry name" value="LexA/Signal peptidase"/>
    <property type="match status" value="1"/>
</dbReference>
<evidence type="ECO:0000256" key="2">
    <source>
        <dbReference type="ARBA" id="ARBA00004401"/>
    </source>
</evidence>
<protein>
    <recommendedName>
        <fullName evidence="4 7">Signal peptidase I</fullName>
        <ecNumber evidence="4 7">3.4.21.89</ecNumber>
    </recommendedName>
</protein>
<comment type="subcellular location">
    <subcellularLocation>
        <location evidence="2">Cell membrane</location>
        <topology evidence="2">Single-pass type II membrane protein</topology>
    </subcellularLocation>
    <subcellularLocation>
        <location evidence="7">Membrane</location>
        <topology evidence="7">Single-pass type II membrane protein</topology>
    </subcellularLocation>
</comment>
<evidence type="ECO:0000256" key="5">
    <source>
        <dbReference type="ARBA" id="ARBA00022801"/>
    </source>
</evidence>
<dbReference type="NCBIfam" id="TIGR02227">
    <property type="entry name" value="sigpep_I_bact"/>
    <property type="match status" value="1"/>
</dbReference>
<evidence type="ECO:0000313" key="10">
    <source>
        <dbReference type="Proteomes" id="UP001144204"/>
    </source>
</evidence>
<keyword evidence="7" id="KW-0812">Transmembrane</keyword>
<evidence type="ECO:0000256" key="3">
    <source>
        <dbReference type="ARBA" id="ARBA00009370"/>
    </source>
</evidence>
<dbReference type="AlphaFoldDB" id="A0A9W6B089"/>
<gene>
    <name evidence="9" type="primary">sip3_2</name>
    <name evidence="9" type="ORF">WR164_00720</name>
</gene>
<dbReference type="InterPro" id="IPR019757">
    <property type="entry name" value="Pept_S26A_signal_pept_1_Lys-AS"/>
</dbReference>
<dbReference type="Pfam" id="PF10502">
    <property type="entry name" value="Peptidase_S26"/>
    <property type="match status" value="1"/>
</dbReference>
<accession>A0A9W6B089</accession>
<keyword evidence="7" id="KW-1133">Transmembrane helix</keyword>
<keyword evidence="5 7" id="KW-0378">Hydrolase</keyword>
<dbReference type="PROSITE" id="PS00761">
    <property type="entry name" value="SPASE_I_3"/>
    <property type="match status" value="1"/>
</dbReference>
<reference evidence="9" key="1">
    <citation type="submission" date="2022-07" db="EMBL/GenBank/DDBJ databases">
        <authorList>
            <person name="Kouya T."/>
            <person name="Ishiyama Y."/>
        </authorList>
    </citation>
    <scope>NUCLEOTIDE SEQUENCE</scope>
    <source>
        <strain evidence="9">WR16-4</strain>
    </source>
</reference>
<proteinExistence type="inferred from homology"/>
<dbReference type="Proteomes" id="UP001144204">
    <property type="component" value="Unassembled WGS sequence"/>
</dbReference>
<comment type="similarity">
    <text evidence="3 7">Belongs to the peptidase S26 family.</text>
</comment>
<evidence type="ECO:0000256" key="4">
    <source>
        <dbReference type="ARBA" id="ARBA00013208"/>
    </source>
</evidence>
<feature type="transmembrane region" description="Helical" evidence="7">
    <location>
        <begin position="20"/>
        <end position="39"/>
    </location>
</feature>
<sequence length="213" mass="24098">MNNEYNDGAGHKLLSFLVNWIIPIAVGLFLAFLCERFLVTTVNVDGDSMQPNLENSERVMVWRQSKIKHASVIVFDAHGEDPEATKPNTDYVKRVIGMPGDTVSFKNNQLYVNGKTFNDSFINEDQRTKGTGITPSQENGDWDIHSLAAHWGKDTKSFKVPKGKYFVLGDHRSISNDSRYWGFVPKNKVLGVVKTFAWSTDNQKRHNVNALSY</sequence>
<name>A0A9W6B089_9LACO</name>
<keyword evidence="7" id="KW-0645">Protease</keyword>
<dbReference type="PANTHER" id="PTHR43390">
    <property type="entry name" value="SIGNAL PEPTIDASE I"/>
    <property type="match status" value="1"/>
</dbReference>
<dbReference type="GO" id="GO:0009003">
    <property type="term" value="F:signal peptidase activity"/>
    <property type="evidence" value="ECO:0007669"/>
    <property type="project" value="UniProtKB-EC"/>
</dbReference>
<dbReference type="PROSITE" id="PS00760">
    <property type="entry name" value="SPASE_I_2"/>
    <property type="match status" value="1"/>
</dbReference>
<feature type="active site" evidence="6">
    <location>
        <position position="48"/>
    </location>
</feature>
<evidence type="ECO:0000256" key="6">
    <source>
        <dbReference type="PIRSR" id="PIRSR600223-1"/>
    </source>
</evidence>
<dbReference type="EMBL" id="BRPL01000002">
    <property type="protein sequence ID" value="GLB46093.1"/>
    <property type="molecule type" value="Genomic_DNA"/>
</dbReference>
<dbReference type="InterPro" id="IPR019758">
    <property type="entry name" value="Pept_S26A_signal_pept_1_CS"/>
</dbReference>
<dbReference type="PANTHER" id="PTHR43390:SF1">
    <property type="entry name" value="CHLOROPLAST PROCESSING PEPTIDASE"/>
    <property type="match status" value="1"/>
</dbReference>
<feature type="domain" description="Peptidase S26" evidence="8">
    <location>
        <begin position="18"/>
        <end position="198"/>
    </location>
</feature>
<keyword evidence="10" id="KW-1185">Reference proteome</keyword>